<dbReference type="PROSITE" id="PS51725">
    <property type="entry name" value="ABM"/>
    <property type="match status" value="1"/>
</dbReference>
<dbReference type="GO" id="GO:0004497">
    <property type="term" value="F:monooxygenase activity"/>
    <property type="evidence" value="ECO:0007669"/>
    <property type="project" value="UniProtKB-KW"/>
</dbReference>
<evidence type="ECO:0000313" key="2">
    <source>
        <dbReference type="EMBL" id="XCJ17216.1"/>
    </source>
</evidence>
<protein>
    <submittedName>
        <fullName evidence="2">Quinol monooxygenase</fullName>
        <ecNumber evidence="2">1.-.-.-</ecNumber>
    </submittedName>
</protein>
<proteinExistence type="predicted"/>
<dbReference type="Pfam" id="PF03992">
    <property type="entry name" value="ABM"/>
    <property type="match status" value="1"/>
</dbReference>
<dbReference type="AlphaFoldDB" id="A0AAU8IFW9"/>
<organism evidence="2">
    <name type="scientific">Sporolactobacillus sp. Y61</name>
    <dbReference type="NCBI Taxonomy" id="3160863"/>
    <lineage>
        <taxon>Bacteria</taxon>
        <taxon>Bacillati</taxon>
        <taxon>Bacillota</taxon>
        <taxon>Bacilli</taxon>
        <taxon>Bacillales</taxon>
        <taxon>Sporolactobacillaceae</taxon>
        <taxon>Sporolactobacillus</taxon>
    </lineage>
</organism>
<dbReference type="SUPFAM" id="SSF54909">
    <property type="entry name" value="Dimeric alpha+beta barrel"/>
    <property type="match status" value="1"/>
</dbReference>
<dbReference type="PANTHER" id="PTHR33336:SF3">
    <property type="entry name" value="ABM DOMAIN-CONTAINING PROTEIN"/>
    <property type="match status" value="1"/>
</dbReference>
<sequence length="99" mass="11532">MIIIHATFHVRQENRDLFQTESVPLITGSRMESGNIRYTLYEDPSDRNSFILVEEWKDEKAVQRHRQSAQVTAFMARADLLFDRPTAISCYSARKLPSE</sequence>
<dbReference type="EMBL" id="CP159510">
    <property type="protein sequence ID" value="XCJ17216.1"/>
    <property type="molecule type" value="Genomic_DNA"/>
</dbReference>
<dbReference type="PANTHER" id="PTHR33336">
    <property type="entry name" value="QUINOL MONOOXYGENASE YGIN-RELATED"/>
    <property type="match status" value="1"/>
</dbReference>
<evidence type="ECO:0000259" key="1">
    <source>
        <dbReference type="PROSITE" id="PS51725"/>
    </source>
</evidence>
<feature type="domain" description="ABM" evidence="1">
    <location>
        <begin position="2"/>
        <end position="91"/>
    </location>
</feature>
<dbReference type="RefSeq" id="WP_165364317.1">
    <property type="nucleotide sequence ID" value="NZ_CP159510.1"/>
</dbReference>
<reference evidence="2" key="1">
    <citation type="submission" date="2024-06" db="EMBL/GenBank/DDBJ databases">
        <authorList>
            <person name="Fan A."/>
            <person name="Zhang F.Y."/>
            <person name="Zhang L."/>
        </authorList>
    </citation>
    <scope>NUCLEOTIDE SEQUENCE</scope>
    <source>
        <strain evidence="2">Y61</strain>
    </source>
</reference>
<dbReference type="InterPro" id="IPR011008">
    <property type="entry name" value="Dimeric_a/b-barrel"/>
</dbReference>
<dbReference type="InterPro" id="IPR007138">
    <property type="entry name" value="ABM_dom"/>
</dbReference>
<name>A0AAU8IFW9_9BACL</name>
<keyword evidence="2" id="KW-0503">Monooxygenase</keyword>
<dbReference type="Gene3D" id="3.30.70.100">
    <property type="match status" value="1"/>
</dbReference>
<dbReference type="EC" id="1.-.-.-" evidence="2"/>
<keyword evidence="2" id="KW-0560">Oxidoreductase</keyword>
<dbReference type="InterPro" id="IPR050744">
    <property type="entry name" value="AI-2_Isomerase_LsrG"/>
</dbReference>
<gene>
    <name evidence="2" type="ORF">ABNN70_01315</name>
</gene>
<accession>A0AAU8IFW9</accession>